<comment type="similarity">
    <text evidence="7">Belongs to the binding-protein-dependent transport system permease family.</text>
</comment>
<keyword evidence="3" id="KW-1003">Cell membrane</keyword>
<dbReference type="GO" id="GO:0055085">
    <property type="term" value="P:transmembrane transport"/>
    <property type="evidence" value="ECO:0007669"/>
    <property type="project" value="InterPro"/>
</dbReference>
<evidence type="ECO:0000256" key="1">
    <source>
        <dbReference type="ARBA" id="ARBA00004651"/>
    </source>
</evidence>
<evidence type="ECO:0000256" key="7">
    <source>
        <dbReference type="RuleBase" id="RU363032"/>
    </source>
</evidence>
<dbReference type="PROSITE" id="PS50928">
    <property type="entry name" value="ABC_TM1"/>
    <property type="match status" value="1"/>
</dbReference>
<proteinExistence type="inferred from homology"/>
<evidence type="ECO:0000256" key="4">
    <source>
        <dbReference type="ARBA" id="ARBA00022692"/>
    </source>
</evidence>
<accession>A0A7G5N380</accession>
<evidence type="ECO:0000259" key="8">
    <source>
        <dbReference type="PROSITE" id="PS50928"/>
    </source>
</evidence>
<evidence type="ECO:0000313" key="10">
    <source>
        <dbReference type="Proteomes" id="UP000515789"/>
    </source>
</evidence>
<keyword evidence="2 7" id="KW-0813">Transport</keyword>
<dbReference type="PANTHER" id="PTHR43744">
    <property type="entry name" value="ABC TRANSPORTER PERMEASE PROTEIN MG189-RELATED-RELATED"/>
    <property type="match status" value="1"/>
</dbReference>
<protein>
    <submittedName>
        <fullName evidence="9">Carbohydrate ABC transporter permease</fullName>
    </submittedName>
</protein>
<feature type="transmembrane region" description="Helical" evidence="7">
    <location>
        <begin position="208"/>
        <end position="229"/>
    </location>
</feature>
<evidence type="ECO:0000256" key="5">
    <source>
        <dbReference type="ARBA" id="ARBA00022989"/>
    </source>
</evidence>
<dbReference type="InterPro" id="IPR035906">
    <property type="entry name" value="MetI-like_sf"/>
</dbReference>
<dbReference type="PANTHER" id="PTHR43744:SF2">
    <property type="entry name" value="ARABINOOLIGOSACCHARIDES TRANSPORT SYSTEM PERMEASE PROTEIN ARAQ"/>
    <property type="match status" value="1"/>
</dbReference>
<feature type="transmembrane region" description="Helical" evidence="7">
    <location>
        <begin position="108"/>
        <end position="125"/>
    </location>
</feature>
<gene>
    <name evidence="9" type="ORF">E5259_06410</name>
</gene>
<reference evidence="9 10" key="1">
    <citation type="submission" date="2019-04" db="EMBL/GenBank/DDBJ databases">
        <authorList>
            <person name="Schori C."/>
            <person name="Ahrens C."/>
        </authorList>
    </citation>
    <scope>NUCLEOTIDE SEQUENCE [LARGE SCALE GENOMIC DNA]</scope>
    <source>
        <strain evidence="9 10">DSM 2950</strain>
    </source>
</reference>
<dbReference type="Proteomes" id="UP000515789">
    <property type="component" value="Chromosome"/>
</dbReference>
<feature type="transmembrane region" description="Helical" evidence="7">
    <location>
        <begin position="47"/>
        <end position="68"/>
    </location>
</feature>
<dbReference type="SUPFAM" id="SSF161098">
    <property type="entry name" value="MetI-like"/>
    <property type="match status" value="1"/>
</dbReference>
<evidence type="ECO:0000256" key="6">
    <source>
        <dbReference type="ARBA" id="ARBA00023136"/>
    </source>
</evidence>
<sequence length="242" mass="26784">MFCGATNKSTDVVAGKLIPGGYIVSNFKSLLDNQDLARAMWNSFRNAVILTLLALLVCSIAGYGFEIYHDKGKDVVMTLLLTAMMIPFAAIMIPLFKMFSTLKMVNSMAAFMLPTISTPFLIMLFRQSARSFPHDIIEAARLDGLSETGIFFRMFFPTMRSTYAAAMTITFMNAWNNYLWPKVILQTDSSITMPMLVANLLGGYTVDYGMLMLGVLICTLPTAIVFFCLQKSFAEGITGAVK</sequence>
<keyword evidence="4 7" id="KW-0812">Transmembrane</keyword>
<feature type="transmembrane region" description="Helical" evidence="7">
    <location>
        <begin position="75"/>
        <end position="96"/>
    </location>
</feature>
<comment type="subcellular location">
    <subcellularLocation>
        <location evidence="1 7">Cell membrane</location>
        <topology evidence="1 7">Multi-pass membrane protein</topology>
    </subcellularLocation>
</comment>
<keyword evidence="5 7" id="KW-1133">Transmembrane helix</keyword>
<evidence type="ECO:0000256" key="2">
    <source>
        <dbReference type="ARBA" id="ARBA00022448"/>
    </source>
</evidence>
<dbReference type="AlphaFoldDB" id="A0A7G5N380"/>
<evidence type="ECO:0000256" key="3">
    <source>
        <dbReference type="ARBA" id="ARBA00022475"/>
    </source>
</evidence>
<dbReference type="Gene3D" id="1.10.3720.10">
    <property type="entry name" value="MetI-like"/>
    <property type="match status" value="1"/>
</dbReference>
<dbReference type="Pfam" id="PF00528">
    <property type="entry name" value="BPD_transp_1"/>
    <property type="match status" value="1"/>
</dbReference>
<dbReference type="EMBL" id="CP039126">
    <property type="protein sequence ID" value="QMW81323.1"/>
    <property type="molecule type" value="Genomic_DNA"/>
</dbReference>
<dbReference type="GO" id="GO:0005886">
    <property type="term" value="C:plasma membrane"/>
    <property type="evidence" value="ECO:0007669"/>
    <property type="project" value="UniProtKB-SubCell"/>
</dbReference>
<keyword evidence="6 7" id="KW-0472">Membrane</keyword>
<organism evidence="9 10">
    <name type="scientific">Blautia producta</name>
    <dbReference type="NCBI Taxonomy" id="33035"/>
    <lineage>
        <taxon>Bacteria</taxon>
        <taxon>Bacillati</taxon>
        <taxon>Bacillota</taxon>
        <taxon>Clostridia</taxon>
        <taxon>Lachnospirales</taxon>
        <taxon>Lachnospiraceae</taxon>
        <taxon>Blautia</taxon>
    </lineage>
</organism>
<name>A0A7G5N380_9FIRM</name>
<evidence type="ECO:0000313" key="9">
    <source>
        <dbReference type="EMBL" id="QMW81323.1"/>
    </source>
</evidence>
<dbReference type="CDD" id="cd06261">
    <property type="entry name" value="TM_PBP2"/>
    <property type="match status" value="1"/>
</dbReference>
<dbReference type="InterPro" id="IPR000515">
    <property type="entry name" value="MetI-like"/>
</dbReference>
<feature type="domain" description="ABC transmembrane type-1" evidence="8">
    <location>
        <begin position="40"/>
        <end position="229"/>
    </location>
</feature>